<feature type="compositionally biased region" description="Acidic residues" evidence="1">
    <location>
        <begin position="1"/>
        <end position="11"/>
    </location>
</feature>
<gene>
    <name evidence="3" type="ORF">GCM10011273_22010</name>
</gene>
<dbReference type="AlphaFoldDB" id="A0A918Q930"/>
<sequence length="92" mass="10322">MICWWEDDGQDDHDANDVRGGPNGRYSLTAAHANFADHGHMYDRGKGIKIVEQPSAARSDLIDYLRSIEFSPSHADARHLGKLLRAADIYKN</sequence>
<evidence type="ECO:0000256" key="1">
    <source>
        <dbReference type="SAM" id="MobiDB-lite"/>
    </source>
</evidence>
<evidence type="ECO:0000313" key="4">
    <source>
        <dbReference type="Proteomes" id="UP000662572"/>
    </source>
</evidence>
<feature type="region of interest" description="Disordered" evidence="1">
    <location>
        <begin position="1"/>
        <end position="20"/>
    </location>
</feature>
<reference evidence="3" key="2">
    <citation type="submission" date="2020-09" db="EMBL/GenBank/DDBJ databases">
        <authorList>
            <person name="Sun Q."/>
            <person name="Kim S."/>
        </authorList>
    </citation>
    <scope>NUCLEOTIDE SEQUENCE</scope>
    <source>
        <strain evidence="3">KCTC 32296</strain>
    </source>
</reference>
<proteinExistence type="predicted"/>
<accession>A0A918Q930</accession>
<keyword evidence="4" id="KW-1185">Reference proteome</keyword>
<feature type="domain" description="Cysteine-rich CPCC" evidence="2">
    <location>
        <begin position="2"/>
        <end position="45"/>
    </location>
</feature>
<dbReference type="EMBL" id="BMZB01000002">
    <property type="protein sequence ID" value="GGZ35100.1"/>
    <property type="molecule type" value="Genomic_DNA"/>
</dbReference>
<dbReference type="InterPro" id="IPR025983">
    <property type="entry name" value="Cys_rich_CPCC"/>
</dbReference>
<name>A0A918Q930_9CAUL</name>
<protein>
    <recommendedName>
        <fullName evidence="2">Cysteine-rich CPCC domain-containing protein</fullName>
    </recommendedName>
</protein>
<dbReference type="Proteomes" id="UP000662572">
    <property type="component" value="Unassembled WGS sequence"/>
</dbReference>
<dbReference type="Pfam" id="PF14206">
    <property type="entry name" value="Cys_rich_CPCC"/>
    <property type="match status" value="1"/>
</dbReference>
<reference evidence="3" key="1">
    <citation type="journal article" date="2014" name="Int. J. Syst. Evol. Microbiol.">
        <title>Complete genome sequence of Corynebacterium casei LMG S-19264T (=DSM 44701T), isolated from a smear-ripened cheese.</title>
        <authorList>
            <consortium name="US DOE Joint Genome Institute (JGI-PGF)"/>
            <person name="Walter F."/>
            <person name="Albersmeier A."/>
            <person name="Kalinowski J."/>
            <person name="Ruckert C."/>
        </authorList>
    </citation>
    <scope>NUCLEOTIDE SEQUENCE</scope>
    <source>
        <strain evidence="3">KCTC 32296</strain>
    </source>
</reference>
<evidence type="ECO:0000259" key="2">
    <source>
        <dbReference type="Pfam" id="PF14206"/>
    </source>
</evidence>
<organism evidence="3 4">
    <name type="scientific">Asticcacaulis endophyticus</name>
    <dbReference type="NCBI Taxonomy" id="1395890"/>
    <lineage>
        <taxon>Bacteria</taxon>
        <taxon>Pseudomonadati</taxon>
        <taxon>Pseudomonadota</taxon>
        <taxon>Alphaproteobacteria</taxon>
        <taxon>Caulobacterales</taxon>
        <taxon>Caulobacteraceae</taxon>
        <taxon>Asticcacaulis</taxon>
    </lineage>
</organism>
<evidence type="ECO:0000313" key="3">
    <source>
        <dbReference type="EMBL" id="GGZ35100.1"/>
    </source>
</evidence>
<comment type="caution">
    <text evidence="3">The sequence shown here is derived from an EMBL/GenBank/DDBJ whole genome shotgun (WGS) entry which is preliminary data.</text>
</comment>